<organism evidence="7 8">
    <name type="scientific">Blattabacterium punctulatus CPU2</name>
    <dbReference type="NCBI Taxonomy" id="1457032"/>
    <lineage>
        <taxon>Bacteria</taxon>
        <taxon>Pseudomonadati</taxon>
        <taxon>Bacteroidota</taxon>
        <taxon>Flavobacteriia</taxon>
        <taxon>Flavobacteriales</taxon>
        <taxon>Blattabacteriaceae</taxon>
        <taxon>Blattabacterium</taxon>
    </lineage>
</organism>
<evidence type="ECO:0000256" key="2">
    <source>
        <dbReference type="ARBA" id="ARBA00007579"/>
    </source>
</evidence>
<evidence type="ECO:0000256" key="4">
    <source>
        <dbReference type="ARBA" id="ARBA00023229"/>
    </source>
</evidence>
<reference evidence="7 8" key="1">
    <citation type="submission" date="2014-06" db="EMBL/GenBank/DDBJ databases">
        <title>Genome sequence of the intracellular symbiont Blattabacterium cuenoti, strain CPU2 from the wood feeding cockroach Cryptocercus punctulatus.</title>
        <authorList>
            <person name="Kinjo Y."/>
            <person name="Ohkuma M."/>
            <person name="Tokuda G."/>
        </authorList>
    </citation>
    <scope>NUCLEOTIDE SEQUENCE [LARGE SCALE GENOMIC DNA]</scope>
    <source>
        <strain evidence="7 8">CPU2</strain>
    </source>
</reference>
<dbReference type="GeneID" id="66556646"/>
<dbReference type="PANTHER" id="PTHR10885:SF0">
    <property type="entry name" value="ISOPENTENYL-DIPHOSPHATE DELTA-ISOMERASE"/>
    <property type="match status" value="1"/>
</dbReference>
<dbReference type="InterPro" id="IPR000086">
    <property type="entry name" value="NUDIX_hydrolase_dom"/>
</dbReference>
<dbReference type="GO" id="GO:0009240">
    <property type="term" value="P:isopentenyl diphosphate biosynthetic process"/>
    <property type="evidence" value="ECO:0007669"/>
    <property type="project" value="TreeGrafter"/>
</dbReference>
<evidence type="ECO:0000313" key="7">
    <source>
        <dbReference type="EMBL" id="BBA17914.1"/>
    </source>
</evidence>
<protein>
    <recommendedName>
        <fullName evidence="3">isopentenyl-diphosphate Delta-isomerase</fullName>
        <ecNumber evidence="3">5.3.3.2</ecNumber>
    </recommendedName>
</protein>
<dbReference type="Gene3D" id="3.90.79.10">
    <property type="entry name" value="Nucleoside Triphosphate Pyrophosphohydrolase"/>
    <property type="match status" value="1"/>
</dbReference>
<dbReference type="Pfam" id="PF00293">
    <property type="entry name" value="NUDIX"/>
    <property type="match status" value="1"/>
</dbReference>
<keyword evidence="4" id="KW-0414">Isoprene biosynthesis</keyword>
<dbReference type="Proteomes" id="UP000262607">
    <property type="component" value="Chromosome"/>
</dbReference>
<dbReference type="EMBL" id="AP014610">
    <property type="protein sequence ID" value="BBA17914.1"/>
    <property type="molecule type" value="Genomic_DNA"/>
</dbReference>
<evidence type="ECO:0000259" key="6">
    <source>
        <dbReference type="PROSITE" id="PS51462"/>
    </source>
</evidence>
<evidence type="ECO:0000256" key="3">
    <source>
        <dbReference type="ARBA" id="ARBA00012057"/>
    </source>
</evidence>
<accession>A0AAD1CM32</accession>
<comment type="similarity">
    <text evidence="2">Belongs to the IPP isomerase type 1 family.</text>
</comment>
<dbReference type="PROSITE" id="PS51462">
    <property type="entry name" value="NUDIX"/>
    <property type="match status" value="1"/>
</dbReference>
<name>A0AAD1CM32_9FLAO</name>
<dbReference type="GO" id="GO:0004452">
    <property type="term" value="F:isopentenyl-diphosphate delta-isomerase activity"/>
    <property type="evidence" value="ECO:0007669"/>
    <property type="project" value="UniProtKB-EC"/>
</dbReference>
<keyword evidence="5 7" id="KW-0413">Isomerase</keyword>
<dbReference type="InterPro" id="IPR011876">
    <property type="entry name" value="IsopentenylPP_isomerase_typ1"/>
</dbReference>
<gene>
    <name evidence="7" type="primary">idi</name>
    <name evidence="7" type="ORF">CPU2_422</name>
</gene>
<proteinExistence type="inferred from homology"/>
<dbReference type="PANTHER" id="PTHR10885">
    <property type="entry name" value="ISOPENTENYL-DIPHOSPHATE DELTA-ISOMERASE"/>
    <property type="match status" value="1"/>
</dbReference>
<feature type="domain" description="Nudix hydrolase" evidence="6">
    <location>
        <begin position="31"/>
        <end position="168"/>
    </location>
</feature>
<evidence type="ECO:0000313" key="8">
    <source>
        <dbReference type="Proteomes" id="UP000262607"/>
    </source>
</evidence>
<sequence>MKKKDIFIPLIGKKNKIIGFEKKEKVHIKGLLHSAVSVFIFKYNPKDNNKLLMLQKRSSEKYHSSLLWTNTCCSHPKKNESILKAAHRCLIEEMGFDCFLKKKFYFTYYELLNNGLIEYELDHVFIGYYAYPPIINSKEVDKWKWITLKKLIIDMHLYPNSYTIWFKIIINKYLKKLNFF</sequence>
<dbReference type="RefSeq" id="WP_172540212.1">
    <property type="nucleotide sequence ID" value="NZ_AP014610.1"/>
</dbReference>
<dbReference type="GO" id="GO:0005737">
    <property type="term" value="C:cytoplasm"/>
    <property type="evidence" value="ECO:0007669"/>
    <property type="project" value="TreeGrafter"/>
</dbReference>
<comment type="pathway">
    <text evidence="1">Isoprenoid biosynthesis; dimethylallyl diphosphate biosynthesis; dimethylallyl diphosphate from isopentenyl diphosphate: step 1/1.</text>
</comment>
<evidence type="ECO:0000256" key="1">
    <source>
        <dbReference type="ARBA" id="ARBA00004826"/>
    </source>
</evidence>
<dbReference type="CDD" id="cd02885">
    <property type="entry name" value="NUDIX_IPP_Isomerase"/>
    <property type="match status" value="1"/>
</dbReference>
<dbReference type="AlphaFoldDB" id="A0AAD1CM32"/>
<dbReference type="InterPro" id="IPR015797">
    <property type="entry name" value="NUDIX_hydrolase-like_dom_sf"/>
</dbReference>
<dbReference type="SUPFAM" id="SSF55811">
    <property type="entry name" value="Nudix"/>
    <property type="match status" value="1"/>
</dbReference>
<dbReference type="EC" id="5.3.3.2" evidence="3"/>
<evidence type="ECO:0000256" key="5">
    <source>
        <dbReference type="ARBA" id="ARBA00023235"/>
    </source>
</evidence>